<feature type="transmembrane region" description="Helical" evidence="9">
    <location>
        <begin position="143"/>
        <end position="160"/>
    </location>
</feature>
<dbReference type="GO" id="GO:0007608">
    <property type="term" value="P:sensory perception of smell"/>
    <property type="evidence" value="ECO:0007669"/>
    <property type="project" value="UniProtKB-KW"/>
</dbReference>
<dbReference type="AlphaFoldDB" id="A0ABD0TBC9"/>
<evidence type="ECO:0000256" key="8">
    <source>
        <dbReference type="ARBA" id="ARBA00023224"/>
    </source>
</evidence>
<protein>
    <recommendedName>
        <fullName evidence="9">Odorant receptor</fullName>
    </recommendedName>
</protein>
<reference evidence="10 11" key="1">
    <citation type="submission" date="2024-06" db="EMBL/GenBank/DDBJ databases">
        <title>A chromosome-level genome assembly of beet webworm, Loxostege sticticalis.</title>
        <authorList>
            <person name="Zhang Y."/>
        </authorList>
    </citation>
    <scope>NUCLEOTIDE SEQUENCE [LARGE SCALE GENOMIC DNA]</scope>
    <source>
        <strain evidence="10">AQ028</strain>
        <tissue evidence="10">Male pupae</tissue>
    </source>
</reference>
<dbReference type="PANTHER" id="PTHR21137:SF40">
    <property type="entry name" value="ODORANT RECEPTOR 56A"/>
    <property type="match status" value="1"/>
</dbReference>
<evidence type="ECO:0000256" key="4">
    <source>
        <dbReference type="ARBA" id="ARBA00022725"/>
    </source>
</evidence>
<keyword evidence="3 9" id="KW-0812">Transmembrane</keyword>
<feature type="transmembrane region" description="Helical" evidence="9">
    <location>
        <begin position="202"/>
        <end position="225"/>
    </location>
</feature>
<dbReference type="Proteomes" id="UP001549921">
    <property type="component" value="Unassembled WGS sequence"/>
</dbReference>
<keyword evidence="5 9" id="KW-1133">Transmembrane helix</keyword>
<comment type="caution">
    <text evidence="10">The sequence shown here is derived from an EMBL/GenBank/DDBJ whole genome shotgun (WGS) entry which is preliminary data.</text>
</comment>
<proteinExistence type="inferred from homology"/>
<name>A0ABD0TBC9_LOXSC</name>
<gene>
    <name evidence="10" type="ORF">ABMA28_015875</name>
</gene>
<evidence type="ECO:0000256" key="7">
    <source>
        <dbReference type="ARBA" id="ARBA00023170"/>
    </source>
</evidence>
<comment type="subcellular location">
    <subcellularLocation>
        <location evidence="9">Cell membrane</location>
        <topology evidence="9">Multi-pass membrane protein</topology>
    </subcellularLocation>
    <subcellularLocation>
        <location evidence="1">Membrane</location>
        <topology evidence="1">Multi-pass membrane protein</topology>
    </subcellularLocation>
</comment>
<accession>A0ABD0TBC9</accession>
<keyword evidence="6 9" id="KW-0472">Membrane</keyword>
<keyword evidence="2 9" id="KW-0716">Sensory transduction</keyword>
<evidence type="ECO:0000313" key="10">
    <source>
        <dbReference type="EMBL" id="KAL0840680.1"/>
    </source>
</evidence>
<feature type="transmembrane region" description="Helical" evidence="9">
    <location>
        <begin position="302"/>
        <end position="324"/>
    </location>
</feature>
<sequence>MTNTRTIDKIGIPTLNFLNFLEDPRYPSVGPHLRLLGLTGLWHPNLKSRITRFKQYLFFVTIAFFLSQYVKCLIKFDPIYLKLVLQYAPFHLGIVKSCFFQKDHKKWESLIDYISAVEREEISDGKRQSNEIISEYIKRGRKVTYFFWGLAVVSNISIFTEPYQKNQINVNGTSVYLCVFDGYTPFGEVPPGYYASMFIQTVLGHIVSAYVVGWDTLVCTIMIFFAGQLKISRLNCTNVIDTGNADINHKNIVKCHNFHTTLVMNQKLFNSLISRPMFVYLIVISVNLGVCIIEIVQQQNDLTTLISSCVFVVACLIQLLLFYWHSNVVSQESTVVSYGTFESNWVGLDQRTQKEVYLLGLTTSTRLVFKAGPFNEMSLTTFVAILRLSYSLYTLLDNTM</sequence>
<evidence type="ECO:0000256" key="1">
    <source>
        <dbReference type="ARBA" id="ARBA00004141"/>
    </source>
</evidence>
<evidence type="ECO:0000256" key="6">
    <source>
        <dbReference type="ARBA" id="ARBA00023136"/>
    </source>
</evidence>
<evidence type="ECO:0000313" key="11">
    <source>
        <dbReference type="Proteomes" id="UP001549921"/>
    </source>
</evidence>
<keyword evidence="7 9" id="KW-0675">Receptor</keyword>
<organism evidence="10 11">
    <name type="scientific">Loxostege sticticalis</name>
    <name type="common">Beet webworm moth</name>
    <dbReference type="NCBI Taxonomy" id="481309"/>
    <lineage>
        <taxon>Eukaryota</taxon>
        <taxon>Metazoa</taxon>
        <taxon>Ecdysozoa</taxon>
        <taxon>Arthropoda</taxon>
        <taxon>Hexapoda</taxon>
        <taxon>Insecta</taxon>
        <taxon>Pterygota</taxon>
        <taxon>Neoptera</taxon>
        <taxon>Endopterygota</taxon>
        <taxon>Lepidoptera</taxon>
        <taxon>Glossata</taxon>
        <taxon>Ditrysia</taxon>
        <taxon>Pyraloidea</taxon>
        <taxon>Crambidae</taxon>
        <taxon>Pyraustinae</taxon>
        <taxon>Loxostege</taxon>
    </lineage>
</organism>
<comment type="caution">
    <text evidence="9">Lacks conserved residue(s) required for the propagation of feature annotation.</text>
</comment>
<keyword evidence="8 9" id="KW-0807">Transducer</keyword>
<feature type="transmembrane region" description="Helical" evidence="9">
    <location>
        <begin position="277"/>
        <end position="296"/>
    </location>
</feature>
<evidence type="ECO:0000256" key="9">
    <source>
        <dbReference type="RuleBase" id="RU351113"/>
    </source>
</evidence>
<dbReference type="EMBL" id="JBEDNZ010000007">
    <property type="protein sequence ID" value="KAL0840680.1"/>
    <property type="molecule type" value="Genomic_DNA"/>
</dbReference>
<evidence type="ECO:0000256" key="5">
    <source>
        <dbReference type="ARBA" id="ARBA00022989"/>
    </source>
</evidence>
<dbReference type="InterPro" id="IPR004117">
    <property type="entry name" value="7tm6_olfct_rcpt"/>
</dbReference>
<comment type="similarity">
    <text evidence="9">Belongs to the insect chemoreceptor superfamily. Heteromeric odorant receptor channel (TC 1.A.69) family.</text>
</comment>
<dbReference type="GO" id="GO:0007165">
    <property type="term" value="P:signal transduction"/>
    <property type="evidence" value="ECO:0007669"/>
    <property type="project" value="UniProtKB-KW"/>
</dbReference>
<dbReference type="GO" id="GO:0005886">
    <property type="term" value="C:plasma membrane"/>
    <property type="evidence" value="ECO:0007669"/>
    <property type="project" value="UniProtKB-SubCell"/>
</dbReference>
<keyword evidence="4 9" id="KW-0552">Olfaction</keyword>
<evidence type="ECO:0000256" key="3">
    <source>
        <dbReference type="ARBA" id="ARBA00022692"/>
    </source>
</evidence>
<evidence type="ECO:0000256" key="2">
    <source>
        <dbReference type="ARBA" id="ARBA00022606"/>
    </source>
</evidence>
<dbReference type="Pfam" id="PF02949">
    <property type="entry name" value="7tm_6"/>
    <property type="match status" value="1"/>
</dbReference>
<dbReference type="PANTHER" id="PTHR21137">
    <property type="entry name" value="ODORANT RECEPTOR"/>
    <property type="match status" value="1"/>
</dbReference>